<feature type="domain" description="AB hydrolase-1" evidence="3">
    <location>
        <begin position="59"/>
        <end position="298"/>
    </location>
</feature>
<dbReference type="InterPro" id="IPR012020">
    <property type="entry name" value="ABHD4"/>
</dbReference>
<dbReference type="PANTHER" id="PTHR10794:SF94">
    <property type="entry name" value="ESTERASE YHET-RELATED"/>
    <property type="match status" value="1"/>
</dbReference>
<dbReference type="OrthoDB" id="332676at2"/>
<evidence type="ECO:0000313" key="5">
    <source>
        <dbReference type="Proteomes" id="UP000215214"/>
    </source>
</evidence>
<feature type="active site" description="Charge relay system" evidence="2">
    <location>
        <position position="266"/>
    </location>
</feature>
<evidence type="ECO:0000256" key="1">
    <source>
        <dbReference type="ARBA" id="ARBA00010884"/>
    </source>
</evidence>
<name>A0A238UAU0_9FLAO</name>
<comment type="similarity">
    <text evidence="1">Belongs to the AB hydrolase superfamily. AB hydrolase 4 family.</text>
</comment>
<organism evidence="4 5">
    <name type="scientific">Tenacibaculum jejuense</name>
    <dbReference type="NCBI Taxonomy" id="584609"/>
    <lineage>
        <taxon>Bacteria</taxon>
        <taxon>Pseudomonadati</taxon>
        <taxon>Bacteroidota</taxon>
        <taxon>Flavobacteriia</taxon>
        <taxon>Flavobacteriales</taxon>
        <taxon>Flavobacteriaceae</taxon>
        <taxon>Tenacibaculum</taxon>
    </lineage>
</organism>
<dbReference type="Pfam" id="PF00561">
    <property type="entry name" value="Abhydrolase_1"/>
    <property type="match status" value="1"/>
</dbReference>
<dbReference type="InterPro" id="IPR029058">
    <property type="entry name" value="AB_hydrolase_fold"/>
</dbReference>
<evidence type="ECO:0000313" key="4">
    <source>
        <dbReference type="EMBL" id="SNR15688.1"/>
    </source>
</evidence>
<dbReference type="GO" id="GO:0034338">
    <property type="term" value="F:short-chain carboxylesterase activity"/>
    <property type="evidence" value="ECO:0007669"/>
    <property type="project" value="TreeGrafter"/>
</dbReference>
<evidence type="ECO:0000259" key="3">
    <source>
        <dbReference type="Pfam" id="PF00561"/>
    </source>
</evidence>
<dbReference type="KEGG" id="tje:TJEJU_1985"/>
<proteinExistence type="inferred from homology"/>
<dbReference type="Gene3D" id="3.40.50.1820">
    <property type="entry name" value="alpha/beta hydrolase"/>
    <property type="match status" value="1"/>
</dbReference>
<dbReference type="Proteomes" id="UP000215214">
    <property type="component" value="Chromosome TJEJU"/>
</dbReference>
<dbReference type="GO" id="GO:0047372">
    <property type="term" value="F:monoacylglycerol lipase activity"/>
    <property type="evidence" value="ECO:0007669"/>
    <property type="project" value="TreeGrafter"/>
</dbReference>
<reference evidence="4 5" key="1">
    <citation type="submission" date="2017-07" db="EMBL/GenBank/DDBJ databases">
        <authorList>
            <person name="Sun Z.S."/>
            <person name="Albrecht U."/>
            <person name="Echele G."/>
            <person name="Lee C.C."/>
        </authorList>
    </citation>
    <scope>NUCLEOTIDE SEQUENCE [LARGE SCALE GENOMIC DNA]</scope>
    <source>
        <strain evidence="5">type strain: KCTC 22618</strain>
    </source>
</reference>
<feature type="active site" description="Charge relay system" evidence="2">
    <location>
        <position position="138"/>
    </location>
</feature>
<dbReference type="PANTHER" id="PTHR10794">
    <property type="entry name" value="ABHYDROLASE DOMAIN-CONTAINING PROTEIN"/>
    <property type="match status" value="1"/>
</dbReference>
<dbReference type="AlphaFoldDB" id="A0A238UAU0"/>
<accession>A0A238UAU0</accession>
<keyword evidence="5" id="KW-1185">Reference proteome</keyword>
<dbReference type="InterPro" id="IPR000073">
    <property type="entry name" value="AB_hydrolase_1"/>
</dbReference>
<dbReference type="SUPFAM" id="SSF53474">
    <property type="entry name" value="alpha/beta-Hydrolases"/>
    <property type="match status" value="1"/>
</dbReference>
<sequence>MPLLKNQLTTSFPFKNPHVNTIYKFFTAKDKPDYKRVRVNTWDNDFIDLDFLPNNSFSLIVLIHGLEGSSQSSYMISTANYLHNLGYDVMCINLRSCSGEDNNILKTYHAGKTDDVHFILKYVEENYDYQNIILSGFSLGGNLTLKYLGEYENQIPSVVKGGIAVSVPIDLTSSQAELSKLKNKLYMQEFLRTLKAKVNLKAQKFDEFNPDKRLIARASSFRDFEEIYTAPVFGFDSPEDYWEKASSKPYLKNIEHKTLLINAKDDSFLSIECYPYELAENSSNFFLLTPKYGGHVGFVSSFNDQSYWIEKQFVNFIQNELNIYA</sequence>
<protein>
    <recommendedName>
        <fullName evidence="3">AB hydrolase-1 domain-containing protein</fullName>
    </recommendedName>
</protein>
<gene>
    <name evidence="4" type="ORF">TJEJU_1985</name>
</gene>
<dbReference type="RefSeq" id="WP_095071653.1">
    <property type="nucleotide sequence ID" value="NZ_LT899436.1"/>
</dbReference>
<feature type="active site" description="Charge relay system" evidence="2">
    <location>
        <position position="295"/>
    </location>
</feature>
<dbReference type="PIRSF" id="PIRSF005211">
    <property type="entry name" value="Ab_hydro_YheT"/>
    <property type="match status" value="1"/>
</dbReference>
<dbReference type="InterPro" id="IPR050960">
    <property type="entry name" value="AB_hydrolase_4_sf"/>
</dbReference>
<dbReference type="EMBL" id="LT899436">
    <property type="protein sequence ID" value="SNR15688.1"/>
    <property type="molecule type" value="Genomic_DNA"/>
</dbReference>
<evidence type="ECO:0000256" key="2">
    <source>
        <dbReference type="PIRSR" id="PIRSR005211-1"/>
    </source>
</evidence>